<dbReference type="EMBL" id="GBRH01237314">
    <property type="protein sequence ID" value="JAD60581.1"/>
    <property type="molecule type" value="Transcribed_RNA"/>
</dbReference>
<name>A0A0A9BB87_ARUDO</name>
<sequence>MQIKQITTALQAACTMKCICMKPIFKETLSLLPLRWSHSCEVYSSIIAE</sequence>
<reference evidence="1" key="1">
    <citation type="submission" date="2014-09" db="EMBL/GenBank/DDBJ databases">
        <authorList>
            <person name="Magalhaes I.L.F."/>
            <person name="Oliveira U."/>
            <person name="Santos F.R."/>
            <person name="Vidigal T.H.D.A."/>
            <person name="Brescovit A.D."/>
            <person name="Santos A.J."/>
        </authorList>
    </citation>
    <scope>NUCLEOTIDE SEQUENCE</scope>
    <source>
        <tissue evidence="1">Shoot tissue taken approximately 20 cm above the soil surface</tissue>
    </source>
</reference>
<protein>
    <submittedName>
        <fullName evidence="1">Uncharacterized protein</fullName>
    </submittedName>
</protein>
<reference evidence="1" key="2">
    <citation type="journal article" date="2015" name="Data Brief">
        <title>Shoot transcriptome of the giant reed, Arundo donax.</title>
        <authorList>
            <person name="Barrero R.A."/>
            <person name="Guerrero F.D."/>
            <person name="Moolhuijzen P."/>
            <person name="Goolsby J.A."/>
            <person name="Tidwell J."/>
            <person name="Bellgard S.E."/>
            <person name="Bellgard M.I."/>
        </authorList>
    </citation>
    <scope>NUCLEOTIDE SEQUENCE</scope>
    <source>
        <tissue evidence="1">Shoot tissue taken approximately 20 cm above the soil surface</tissue>
    </source>
</reference>
<dbReference type="AlphaFoldDB" id="A0A0A9BB87"/>
<proteinExistence type="predicted"/>
<accession>A0A0A9BB87</accession>
<evidence type="ECO:0000313" key="1">
    <source>
        <dbReference type="EMBL" id="JAD60581.1"/>
    </source>
</evidence>
<organism evidence="1">
    <name type="scientific">Arundo donax</name>
    <name type="common">Giant reed</name>
    <name type="synonym">Donax arundinaceus</name>
    <dbReference type="NCBI Taxonomy" id="35708"/>
    <lineage>
        <taxon>Eukaryota</taxon>
        <taxon>Viridiplantae</taxon>
        <taxon>Streptophyta</taxon>
        <taxon>Embryophyta</taxon>
        <taxon>Tracheophyta</taxon>
        <taxon>Spermatophyta</taxon>
        <taxon>Magnoliopsida</taxon>
        <taxon>Liliopsida</taxon>
        <taxon>Poales</taxon>
        <taxon>Poaceae</taxon>
        <taxon>PACMAD clade</taxon>
        <taxon>Arundinoideae</taxon>
        <taxon>Arundineae</taxon>
        <taxon>Arundo</taxon>
    </lineage>
</organism>